<keyword evidence="2" id="KW-1185">Reference proteome</keyword>
<reference evidence="1 2" key="1">
    <citation type="submission" date="2021-07" db="EMBL/GenBank/DDBJ databases">
        <title>Novel Helicobacter sp. Isolated from a cat.</title>
        <authorList>
            <person name="Rimbara E."/>
            <person name="Suzuki M."/>
        </authorList>
    </citation>
    <scope>NUCLEOTIDE SEQUENCE [LARGE SCALE GENOMIC DNA]</scope>
    <source>
        <strain evidence="2">NHP19-012</strain>
    </source>
</reference>
<dbReference type="PANTHER" id="PTHR38733:SF1">
    <property type="entry name" value="TYPE IV METHYL-DIRECTED RESTRICTION ENZYME ECOKMCRBC"/>
    <property type="match status" value="1"/>
</dbReference>
<accession>A0ABN6I835</accession>
<name>A0ABN6I835_9HELI</name>
<dbReference type="Proteomes" id="UP000826146">
    <property type="component" value="Chromosome"/>
</dbReference>
<organism evidence="1 2">
    <name type="scientific">Helicobacter gastrofelis</name>
    <dbReference type="NCBI Taxonomy" id="2849642"/>
    <lineage>
        <taxon>Bacteria</taxon>
        <taxon>Pseudomonadati</taxon>
        <taxon>Campylobacterota</taxon>
        <taxon>Epsilonproteobacteria</taxon>
        <taxon>Campylobacterales</taxon>
        <taxon>Helicobacteraceae</taxon>
        <taxon>Helicobacter</taxon>
    </lineage>
</organism>
<proteinExistence type="predicted"/>
<dbReference type="InterPro" id="IPR019292">
    <property type="entry name" value="McrC"/>
</dbReference>
<protein>
    <recommendedName>
        <fullName evidence="3">McrBC 5-methylcytosine restriction system component</fullName>
    </recommendedName>
</protein>
<evidence type="ECO:0000313" key="2">
    <source>
        <dbReference type="Proteomes" id="UP000826146"/>
    </source>
</evidence>
<evidence type="ECO:0000313" key="1">
    <source>
        <dbReference type="EMBL" id="BCZ19715.1"/>
    </source>
</evidence>
<gene>
    <name evidence="1" type="ORF">NHP190012_13570</name>
</gene>
<dbReference type="PANTHER" id="PTHR38733">
    <property type="entry name" value="PROTEIN MCRC"/>
    <property type="match status" value="1"/>
</dbReference>
<sequence length="85" mass="10327">MGEWLKRSLKDYHVGLQKKNAKYLARDKNFKDYFELRPDIVLQNQEKVLILDTKWKIIKGQEKISREDRYQMWAYASKYASIELN</sequence>
<dbReference type="EMBL" id="AP024819">
    <property type="protein sequence ID" value="BCZ19715.1"/>
    <property type="molecule type" value="Genomic_DNA"/>
</dbReference>
<dbReference type="Pfam" id="PF10117">
    <property type="entry name" value="McrBC"/>
    <property type="match status" value="1"/>
</dbReference>
<evidence type="ECO:0008006" key="3">
    <source>
        <dbReference type="Google" id="ProtNLM"/>
    </source>
</evidence>